<dbReference type="EMBL" id="AWWV01010898">
    <property type="protein sequence ID" value="OMO76143.1"/>
    <property type="molecule type" value="Genomic_DNA"/>
</dbReference>
<comment type="caution">
    <text evidence="1">The sequence shown here is derived from an EMBL/GenBank/DDBJ whole genome shotgun (WGS) entry which is preliminary data.</text>
</comment>
<accession>A0A1R3I0P5</accession>
<reference evidence="1 2" key="1">
    <citation type="submission" date="2013-09" db="EMBL/GenBank/DDBJ databases">
        <title>Corchorus capsularis genome sequencing.</title>
        <authorList>
            <person name="Alam M."/>
            <person name="Haque M.S."/>
            <person name="Islam M.S."/>
            <person name="Emdad E.M."/>
            <person name="Islam M.M."/>
            <person name="Ahmed B."/>
            <person name="Halim A."/>
            <person name="Hossen Q.M.M."/>
            <person name="Hossain M.Z."/>
            <person name="Ahmed R."/>
            <person name="Khan M.M."/>
            <person name="Islam R."/>
            <person name="Rashid M.M."/>
            <person name="Khan S.A."/>
            <person name="Rahman M.S."/>
            <person name="Alam M."/>
        </authorList>
    </citation>
    <scope>NUCLEOTIDE SEQUENCE [LARGE SCALE GENOMIC DNA]</scope>
    <source>
        <strain evidence="2">cv. CVL-1</strain>
        <tissue evidence="1">Whole seedling</tissue>
    </source>
</reference>
<keyword evidence="2" id="KW-1185">Reference proteome</keyword>
<dbReference type="AlphaFoldDB" id="A0A1R3I0P5"/>
<evidence type="ECO:0000313" key="2">
    <source>
        <dbReference type="Proteomes" id="UP000188268"/>
    </source>
</evidence>
<dbReference type="Gramene" id="OMO76143">
    <property type="protein sequence ID" value="OMO76143"/>
    <property type="gene ID" value="CCACVL1_15845"/>
</dbReference>
<sequence>MARKFMLPGILDISPPLTQSGPCTETASFLYEAQATEKGLLWLKSFAAFL</sequence>
<dbReference type="Proteomes" id="UP000188268">
    <property type="component" value="Unassembled WGS sequence"/>
</dbReference>
<name>A0A1R3I0P5_COCAP</name>
<protein>
    <submittedName>
        <fullName evidence="1">Uncharacterized protein</fullName>
    </submittedName>
</protein>
<gene>
    <name evidence="1" type="ORF">CCACVL1_15845</name>
</gene>
<evidence type="ECO:0000313" key="1">
    <source>
        <dbReference type="EMBL" id="OMO76143.1"/>
    </source>
</evidence>
<organism evidence="1 2">
    <name type="scientific">Corchorus capsularis</name>
    <name type="common">Jute</name>
    <dbReference type="NCBI Taxonomy" id="210143"/>
    <lineage>
        <taxon>Eukaryota</taxon>
        <taxon>Viridiplantae</taxon>
        <taxon>Streptophyta</taxon>
        <taxon>Embryophyta</taxon>
        <taxon>Tracheophyta</taxon>
        <taxon>Spermatophyta</taxon>
        <taxon>Magnoliopsida</taxon>
        <taxon>eudicotyledons</taxon>
        <taxon>Gunneridae</taxon>
        <taxon>Pentapetalae</taxon>
        <taxon>rosids</taxon>
        <taxon>malvids</taxon>
        <taxon>Malvales</taxon>
        <taxon>Malvaceae</taxon>
        <taxon>Grewioideae</taxon>
        <taxon>Apeibeae</taxon>
        <taxon>Corchorus</taxon>
    </lineage>
</organism>
<proteinExistence type="predicted"/>